<evidence type="ECO:0000313" key="1">
    <source>
        <dbReference type="EMBL" id="OLN97669.1"/>
    </source>
</evidence>
<protein>
    <submittedName>
        <fullName evidence="1">Uncharacterized protein</fullName>
    </submittedName>
</protein>
<keyword evidence="2" id="KW-1185">Reference proteome</keyword>
<comment type="caution">
    <text evidence="1">The sequence shown here is derived from an EMBL/GenBank/DDBJ whole genome shotgun (WGS) entry which is preliminary data.</text>
</comment>
<reference evidence="1 2" key="1">
    <citation type="submission" date="2016-11" db="EMBL/GenBank/DDBJ databases">
        <title>Draft Genome Assembly of Colletotrichum chlorophyti a pathogen of herbaceous plants.</title>
        <authorList>
            <person name="Gan P."/>
            <person name="Narusaka M."/>
            <person name="Tsushima A."/>
            <person name="Narusaka Y."/>
            <person name="Takano Y."/>
            <person name="Shirasu K."/>
        </authorList>
    </citation>
    <scope>NUCLEOTIDE SEQUENCE [LARGE SCALE GENOMIC DNA]</scope>
    <source>
        <strain evidence="1 2">NTL11</strain>
    </source>
</reference>
<dbReference type="Gene3D" id="3.40.50.1820">
    <property type="entry name" value="alpha/beta hydrolase"/>
    <property type="match status" value="1"/>
</dbReference>
<name>A0A1Q8S8A4_9PEZI</name>
<dbReference type="InterPro" id="IPR029058">
    <property type="entry name" value="AB_hydrolase_fold"/>
</dbReference>
<accession>A0A1Q8S8A4</accession>
<organism evidence="1 2">
    <name type="scientific">Colletotrichum chlorophyti</name>
    <dbReference type="NCBI Taxonomy" id="708187"/>
    <lineage>
        <taxon>Eukaryota</taxon>
        <taxon>Fungi</taxon>
        <taxon>Dikarya</taxon>
        <taxon>Ascomycota</taxon>
        <taxon>Pezizomycotina</taxon>
        <taxon>Sordariomycetes</taxon>
        <taxon>Hypocreomycetidae</taxon>
        <taxon>Glomerellales</taxon>
        <taxon>Glomerellaceae</taxon>
        <taxon>Colletotrichum</taxon>
    </lineage>
</organism>
<evidence type="ECO:0000313" key="2">
    <source>
        <dbReference type="Proteomes" id="UP000186583"/>
    </source>
</evidence>
<proteinExistence type="predicted"/>
<dbReference type="Proteomes" id="UP000186583">
    <property type="component" value="Unassembled WGS sequence"/>
</dbReference>
<sequence>MSSRRYPTARTWRLPSEAIRPGKRPMHATLIIWATKDMADGMNGEDYDELFNSFRLREWFCFDRTEFGPNGWEKLCGDQIDFDSIDGH</sequence>
<dbReference type="AlphaFoldDB" id="A0A1Q8S8A4"/>
<dbReference type="EMBL" id="MPGH01000007">
    <property type="protein sequence ID" value="OLN97669.1"/>
    <property type="molecule type" value="Genomic_DNA"/>
</dbReference>
<gene>
    <name evidence="1" type="ORF">CCHL11_09619</name>
</gene>